<dbReference type="AlphaFoldDB" id="A0A0B7KC24"/>
<evidence type="ECO:0000256" key="1">
    <source>
        <dbReference type="SAM" id="Coils"/>
    </source>
</evidence>
<accession>A0A0B7KC24</accession>
<protein>
    <recommendedName>
        <fullName evidence="4">BZIP domain-containing protein</fullName>
    </recommendedName>
</protein>
<keyword evidence="1" id="KW-0175">Coiled coil</keyword>
<evidence type="ECO:0008006" key="4">
    <source>
        <dbReference type="Google" id="ProtNLM"/>
    </source>
</evidence>
<name>A0A0B7KC24_BIOOC</name>
<sequence length="89" mass="10032">MKPSTDETASSDEETGLTPTEFRKIVEARSAQRASKKRYVKDLEAKIATLRASQKETEEEKKKLQQDLAKAYTENANLRFAPPSPKSEC</sequence>
<reference evidence="3" key="1">
    <citation type="submission" date="2015-01" db="EMBL/GenBank/DDBJ databases">
        <authorList>
            <person name="Durling Mikael"/>
        </authorList>
    </citation>
    <scope>NUCLEOTIDE SEQUENCE</scope>
</reference>
<evidence type="ECO:0000256" key="2">
    <source>
        <dbReference type="SAM" id="MobiDB-lite"/>
    </source>
</evidence>
<gene>
    <name evidence="3" type="ORF">BN869_000008309_1</name>
</gene>
<evidence type="ECO:0000313" key="3">
    <source>
        <dbReference type="EMBL" id="CEO52251.1"/>
    </source>
</evidence>
<dbReference type="Gene3D" id="1.20.5.170">
    <property type="match status" value="1"/>
</dbReference>
<feature type="region of interest" description="Disordered" evidence="2">
    <location>
        <begin position="1"/>
        <end position="22"/>
    </location>
</feature>
<dbReference type="EMBL" id="CDPU01000027">
    <property type="protein sequence ID" value="CEO52251.1"/>
    <property type="molecule type" value="Genomic_DNA"/>
</dbReference>
<organism evidence="3">
    <name type="scientific">Bionectria ochroleuca</name>
    <name type="common">Gliocladium roseum</name>
    <dbReference type="NCBI Taxonomy" id="29856"/>
    <lineage>
        <taxon>Eukaryota</taxon>
        <taxon>Fungi</taxon>
        <taxon>Dikarya</taxon>
        <taxon>Ascomycota</taxon>
        <taxon>Pezizomycotina</taxon>
        <taxon>Sordariomycetes</taxon>
        <taxon>Hypocreomycetidae</taxon>
        <taxon>Hypocreales</taxon>
        <taxon>Bionectriaceae</taxon>
        <taxon>Clonostachys</taxon>
    </lineage>
</organism>
<feature type="coiled-coil region" evidence="1">
    <location>
        <begin position="40"/>
        <end position="74"/>
    </location>
</feature>
<proteinExistence type="predicted"/>